<dbReference type="AlphaFoldDB" id="A0A383EA54"/>
<name>A0A383EA54_9ZZZZ</name>
<gene>
    <name evidence="1" type="ORF">METZ01_LOCUS506114</name>
</gene>
<organism evidence="1">
    <name type="scientific">marine metagenome</name>
    <dbReference type="NCBI Taxonomy" id="408172"/>
    <lineage>
        <taxon>unclassified sequences</taxon>
        <taxon>metagenomes</taxon>
        <taxon>ecological metagenomes</taxon>
    </lineage>
</organism>
<feature type="non-terminal residue" evidence="1">
    <location>
        <position position="60"/>
    </location>
</feature>
<sequence>MHLKKNSFSARWLVGCILGLGTLWTSFGAVESLPADQRRNGKDTLKAFDQSADASLASTV</sequence>
<accession>A0A383EA54</accession>
<dbReference type="EMBL" id="UINC01223885">
    <property type="protein sequence ID" value="SVE53260.1"/>
    <property type="molecule type" value="Genomic_DNA"/>
</dbReference>
<protein>
    <submittedName>
        <fullName evidence="1">Uncharacterized protein</fullName>
    </submittedName>
</protein>
<evidence type="ECO:0000313" key="1">
    <source>
        <dbReference type="EMBL" id="SVE53260.1"/>
    </source>
</evidence>
<reference evidence="1" key="1">
    <citation type="submission" date="2018-05" db="EMBL/GenBank/DDBJ databases">
        <authorList>
            <person name="Lanie J.A."/>
            <person name="Ng W.-L."/>
            <person name="Kazmierczak K.M."/>
            <person name="Andrzejewski T.M."/>
            <person name="Davidsen T.M."/>
            <person name="Wayne K.J."/>
            <person name="Tettelin H."/>
            <person name="Glass J.I."/>
            <person name="Rusch D."/>
            <person name="Podicherti R."/>
            <person name="Tsui H.-C.T."/>
            <person name="Winkler M.E."/>
        </authorList>
    </citation>
    <scope>NUCLEOTIDE SEQUENCE</scope>
</reference>
<proteinExistence type="predicted"/>